<dbReference type="InterPro" id="IPR007811">
    <property type="entry name" value="RPC4"/>
</dbReference>
<dbReference type="OrthoDB" id="5836119at2759"/>
<feature type="compositionally biased region" description="Low complexity" evidence="5">
    <location>
        <begin position="1"/>
        <end position="14"/>
    </location>
</feature>
<dbReference type="RefSeq" id="XP_043173326.1">
    <property type="nucleotide sequence ID" value="XM_043317391.1"/>
</dbReference>
<gene>
    <name evidence="6" type="ORF">ALTATR162_LOCUS9757</name>
</gene>
<dbReference type="PANTHER" id="PTHR13408">
    <property type="entry name" value="DNA-DIRECTED RNA POLYMERASE III"/>
    <property type="match status" value="1"/>
</dbReference>
<feature type="region of interest" description="Disordered" evidence="5">
    <location>
        <begin position="496"/>
        <end position="548"/>
    </location>
</feature>
<proteinExistence type="predicted"/>
<dbReference type="GO" id="GO:0042797">
    <property type="term" value="P:tRNA transcription by RNA polymerase III"/>
    <property type="evidence" value="ECO:0007669"/>
    <property type="project" value="TreeGrafter"/>
</dbReference>
<feature type="compositionally biased region" description="Gly residues" evidence="5">
    <location>
        <begin position="220"/>
        <end position="242"/>
    </location>
</feature>
<feature type="compositionally biased region" description="Basic and acidic residues" evidence="5">
    <location>
        <begin position="148"/>
        <end position="192"/>
    </location>
</feature>
<keyword evidence="7" id="KW-1185">Reference proteome</keyword>
<feature type="compositionally biased region" description="Polar residues" evidence="5">
    <location>
        <begin position="309"/>
        <end position="319"/>
    </location>
</feature>
<feature type="compositionally biased region" description="Basic and acidic residues" evidence="5">
    <location>
        <begin position="403"/>
        <end position="415"/>
    </location>
</feature>
<dbReference type="Pfam" id="PF05132">
    <property type="entry name" value="RNA_pol_Rpc4"/>
    <property type="match status" value="1"/>
</dbReference>
<evidence type="ECO:0000256" key="2">
    <source>
        <dbReference type="ARBA" id="ARBA00022478"/>
    </source>
</evidence>
<accession>A0A8J2IL13</accession>
<evidence type="ECO:0008006" key="8">
    <source>
        <dbReference type="Google" id="ProtNLM"/>
    </source>
</evidence>
<dbReference type="AlphaFoldDB" id="A0A8J2IL13"/>
<feature type="region of interest" description="Disordered" evidence="5">
    <location>
        <begin position="1"/>
        <end position="430"/>
    </location>
</feature>
<protein>
    <recommendedName>
        <fullName evidence="8">DNA-directed RNA polymerase III RPC4</fullName>
    </recommendedName>
</protein>
<feature type="region of interest" description="Disordered" evidence="5">
    <location>
        <begin position="449"/>
        <end position="468"/>
    </location>
</feature>
<dbReference type="GO" id="GO:0005666">
    <property type="term" value="C:RNA polymerase III complex"/>
    <property type="evidence" value="ECO:0007669"/>
    <property type="project" value="InterPro"/>
</dbReference>
<sequence length="625" mass="65793">MPPNPRGRGSTRARGSGRGGAAGGRATTDTSESTDATPQSTAPEEASEAPAEPVVPKQEDGDAKPVVTGEGASATIESQAPEAPPAAASAVASPQPGAEPAARAPVQRLGSLQGSVPPSRSASPSVRGRGGTTRGKRGVKTPAFTGRRSKEERDAIAKELAARDRERTKEQVAADKRREAEAAKAARREANRKSNPNRGFSGFGSGSGSRAERVKNEDGSYGGSGSRSGGGGGGGGGSGGGPSIKREDGGLVSSDDEDLADIPRRDIDLIEISSDEDESKPRSAPAQRGARTALPVRIGRKEHQERTIGINTEASSETSAKILERAESSGQSLKDVASEQTSRKPKSKSKNVEITGSRKQFKGVWHDSEDSDVVVKTEPTSEDENMADAEQVGLCDAPAQPAEKQEPQSPDAERKPKLKKKSIAEPVLQTDEDRAEWARFQSNLRHIRAELGPEETPQVDGSGDVPMADAANAEKKPTVRDNNVYLFQIPPLMPAVEPPSIKKEALDPQPAPPPAQPSAKPDPKIKLEEGSFSDPSARSKEGVRFGSGLVGKLRVHESGRTTLDWGGTSYELTPGNKASFLQEVASLNMRPESERVAPEDAGEAISLGRVKGKFVVVPNWGEMLG</sequence>
<dbReference type="PANTHER" id="PTHR13408:SF0">
    <property type="entry name" value="DNA-DIRECTED RNA POLYMERASE III SUBUNIT RPC4"/>
    <property type="match status" value="1"/>
</dbReference>
<name>A0A8J2IL13_9PLEO</name>
<evidence type="ECO:0000256" key="4">
    <source>
        <dbReference type="ARBA" id="ARBA00023242"/>
    </source>
</evidence>
<organism evidence="6 7">
    <name type="scientific">Alternaria atra</name>
    <dbReference type="NCBI Taxonomy" id="119953"/>
    <lineage>
        <taxon>Eukaryota</taxon>
        <taxon>Fungi</taxon>
        <taxon>Dikarya</taxon>
        <taxon>Ascomycota</taxon>
        <taxon>Pezizomycotina</taxon>
        <taxon>Dothideomycetes</taxon>
        <taxon>Pleosporomycetidae</taxon>
        <taxon>Pleosporales</taxon>
        <taxon>Pleosporineae</taxon>
        <taxon>Pleosporaceae</taxon>
        <taxon>Alternaria</taxon>
        <taxon>Alternaria sect. Ulocladioides</taxon>
    </lineage>
</organism>
<feature type="compositionally biased region" description="Low complexity" evidence="5">
    <location>
        <begin position="77"/>
        <end position="96"/>
    </location>
</feature>
<dbReference type="GO" id="GO:0003677">
    <property type="term" value="F:DNA binding"/>
    <property type="evidence" value="ECO:0007669"/>
    <property type="project" value="InterPro"/>
</dbReference>
<evidence type="ECO:0000256" key="3">
    <source>
        <dbReference type="ARBA" id="ARBA00023163"/>
    </source>
</evidence>
<dbReference type="Proteomes" id="UP000676310">
    <property type="component" value="Unassembled WGS sequence"/>
</dbReference>
<keyword evidence="4" id="KW-0539">Nucleus</keyword>
<evidence type="ECO:0000313" key="6">
    <source>
        <dbReference type="EMBL" id="CAG5181428.1"/>
    </source>
</evidence>
<comment type="caution">
    <text evidence="6">The sequence shown here is derived from an EMBL/GenBank/DDBJ whole genome shotgun (WGS) entry which is preliminary data.</text>
</comment>
<keyword evidence="2" id="KW-0240">DNA-directed RNA polymerase</keyword>
<dbReference type="GeneID" id="67022013"/>
<dbReference type="EMBL" id="CAJRGZ010000025">
    <property type="protein sequence ID" value="CAG5181428.1"/>
    <property type="molecule type" value="Genomic_DNA"/>
</dbReference>
<feature type="compositionally biased region" description="Low complexity" evidence="5">
    <location>
        <begin position="114"/>
        <end position="127"/>
    </location>
</feature>
<evidence type="ECO:0000256" key="1">
    <source>
        <dbReference type="ARBA" id="ARBA00004123"/>
    </source>
</evidence>
<reference evidence="6" key="1">
    <citation type="submission" date="2021-05" db="EMBL/GenBank/DDBJ databases">
        <authorList>
            <person name="Stam R."/>
        </authorList>
    </citation>
    <scope>NUCLEOTIDE SEQUENCE</scope>
    <source>
        <strain evidence="6">CS162</strain>
    </source>
</reference>
<evidence type="ECO:0000313" key="7">
    <source>
        <dbReference type="Proteomes" id="UP000676310"/>
    </source>
</evidence>
<comment type="subcellular location">
    <subcellularLocation>
        <location evidence="1">Nucleus</location>
    </subcellularLocation>
</comment>
<keyword evidence="3" id="KW-0804">Transcription</keyword>
<evidence type="ECO:0000256" key="5">
    <source>
        <dbReference type="SAM" id="MobiDB-lite"/>
    </source>
</evidence>
<feature type="compositionally biased region" description="Low complexity" evidence="5">
    <location>
        <begin position="24"/>
        <end position="56"/>
    </location>
</feature>